<dbReference type="EMBL" id="UGTW01000001">
    <property type="protein sequence ID" value="SUC16826.1"/>
    <property type="molecule type" value="Genomic_DNA"/>
</dbReference>
<dbReference type="RefSeq" id="WP_087803150.1">
    <property type="nucleotide sequence ID" value="NZ_CABMNT010000001.1"/>
</dbReference>
<accession>A0A379FB98</accession>
<dbReference type="Proteomes" id="UP000254331">
    <property type="component" value="Unassembled WGS sequence"/>
</dbReference>
<protein>
    <recommendedName>
        <fullName evidence="4">Lipoprotein</fullName>
    </recommendedName>
</protein>
<proteinExistence type="predicted"/>
<dbReference type="AlphaFoldDB" id="A0A379FB98"/>
<feature type="chain" id="PRO_5016995728" description="Lipoprotein" evidence="1">
    <location>
        <begin position="23"/>
        <end position="297"/>
    </location>
</feature>
<evidence type="ECO:0000256" key="1">
    <source>
        <dbReference type="SAM" id="SignalP"/>
    </source>
</evidence>
<name>A0A379FB98_PROVU</name>
<organism evidence="2 3">
    <name type="scientific">Proteus vulgaris</name>
    <dbReference type="NCBI Taxonomy" id="585"/>
    <lineage>
        <taxon>Bacteria</taxon>
        <taxon>Pseudomonadati</taxon>
        <taxon>Pseudomonadota</taxon>
        <taxon>Gammaproteobacteria</taxon>
        <taxon>Enterobacterales</taxon>
        <taxon>Morganellaceae</taxon>
        <taxon>Proteus</taxon>
    </lineage>
</organism>
<evidence type="ECO:0008006" key="4">
    <source>
        <dbReference type="Google" id="ProtNLM"/>
    </source>
</evidence>
<feature type="signal peptide" evidence="1">
    <location>
        <begin position="1"/>
        <end position="22"/>
    </location>
</feature>
<dbReference type="GeneID" id="93393382"/>
<reference evidence="2 3" key="1">
    <citation type="submission" date="2018-06" db="EMBL/GenBank/DDBJ databases">
        <authorList>
            <consortium name="Pathogen Informatics"/>
            <person name="Doyle S."/>
        </authorList>
    </citation>
    <scope>NUCLEOTIDE SEQUENCE [LARGE SCALE GENOMIC DNA]</scope>
    <source>
        <strain evidence="2 3">NCTC10376</strain>
    </source>
</reference>
<evidence type="ECO:0000313" key="2">
    <source>
        <dbReference type="EMBL" id="SUC16826.1"/>
    </source>
</evidence>
<evidence type="ECO:0000313" key="3">
    <source>
        <dbReference type="Proteomes" id="UP000254331"/>
    </source>
</evidence>
<sequence length="297" mass="33866">MKFLYLKSFFLFYTLYACNAYSDENLNAGYAKLLALSLTNDINASKLNSDGLSYNKYSLPYEFKNLYVTKNYFLSMKLNGNYLKIKSSPTNIDPLGNLRAQWDIFSLSAAPKIIYPINEKFRLENELEFGYSNMNNKSSFHGNEKMKEILRDEGLLDWSINTFHITPKFGLRNTNKLNNNDEFNIYGHVSYMFTNSVGNEKKLNVNNNTGTWSIGGEYIMTDLINLNGMNFNLILSNDIGGFYGKDYRELSFGFINNTSLALETPIKFYDNQVKIKAGIGYLSSDNAHGIALTLGIR</sequence>
<gene>
    <name evidence="2" type="ORF">NCTC10376_02741</name>
</gene>
<dbReference type="PROSITE" id="PS51257">
    <property type="entry name" value="PROKAR_LIPOPROTEIN"/>
    <property type="match status" value="1"/>
</dbReference>
<keyword evidence="1" id="KW-0732">Signal</keyword>